<dbReference type="PANTHER" id="PTHR35736">
    <property type="entry name" value="EXPRESSED PROTEIN"/>
    <property type="match status" value="1"/>
</dbReference>
<name>A0A922D4G5_CARIL</name>
<dbReference type="PANTHER" id="PTHR35736:SF1">
    <property type="entry name" value="EXPRESSED PROTEIN"/>
    <property type="match status" value="1"/>
</dbReference>
<gene>
    <name evidence="2" type="ORF">I3842_Q004300</name>
</gene>
<protein>
    <submittedName>
        <fullName evidence="2">Uncharacterized protein</fullName>
    </submittedName>
</protein>
<keyword evidence="1" id="KW-0812">Transmembrane</keyword>
<sequence>MITFISGASRVRVLPPEQFCRHGFVLGKSSEAGFGNEMYKVLTAATLSIMLNRSLIIGQTRHIGLFSSLSVLCYRVVFIILPGYHMNSRKLMLWVVPLLSLSYSVMASSVVPQGVHFRHHVCF</sequence>
<dbReference type="Pfam" id="PF25102">
    <property type="entry name" value="DUF7810"/>
    <property type="match status" value="1"/>
</dbReference>
<reference evidence="2" key="1">
    <citation type="submission" date="2021-01" db="EMBL/GenBank/DDBJ databases">
        <authorList>
            <person name="Lovell J.T."/>
            <person name="Bentley N."/>
            <person name="Bhattarai G."/>
            <person name="Jenkins J.W."/>
            <person name="Sreedasyam A."/>
            <person name="Alarcon Y."/>
            <person name="Bock C."/>
            <person name="Boston L."/>
            <person name="Carlson J."/>
            <person name="Cervantes K."/>
            <person name="Clermont K."/>
            <person name="Krom N."/>
            <person name="Kubenka K."/>
            <person name="Mamidi S."/>
            <person name="Mattison C."/>
            <person name="Monteros M."/>
            <person name="Pisani C."/>
            <person name="Plott C."/>
            <person name="Rajasekar S."/>
            <person name="Rhein H.S."/>
            <person name="Rohla C."/>
            <person name="Song M."/>
            <person name="Hilaire R.S."/>
            <person name="Shu S."/>
            <person name="Wells L."/>
            <person name="Wang X."/>
            <person name="Webber J."/>
            <person name="Heerema R.J."/>
            <person name="Klein P."/>
            <person name="Conner P."/>
            <person name="Grauke L."/>
            <person name="Grimwood J."/>
            <person name="Schmutz J."/>
            <person name="Randall J.J."/>
        </authorList>
    </citation>
    <scope>NUCLEOTIDE SEQUENCE</scope>
    <source>
        <tissue evidence="2">Leaf</tissue>
    </source>
</reference>
<evidence type="ECO:0000313" key="2">
    <source>
        <dbReference type="EMBL" id="KAG6621813.1"/>
    </source>
</evidence>
<keyword evidence="1" id="KW-0472">Membrane</keyword>
<dbReference type="InterPro" id="IPR056712">
    <property type="entry name" value="DUF7810"/>
</dbReference>
<evidence type="ECO:0000256" key="1">
    <source>
        <dbReference type="SAM" id="Phobius"/>
    </source>
</evidence>
<dbReference type="Proteomes" id="UP000811246">
    <property type="component" value="Unassembled WGS sequence"/>
</dbReference>
<comment type="caution">
    <text evidence="2">The sequence shown here is derived from an EMBL/GenBank/DDBJ whole genome shotgun (WGS) entry which is preliminary data.</text>
</comment>
<feature type="transmembrane region" description="Helical" evidence="1">
    <location>
        <begin position="91"/>
        <end position="111"/>
    </location>
</feature>
<dbReference type="AlphaFoldDB" id="A0A922D4G5"/>
<keyword evidence="1" id="KW-1133">Transmembrane helix</keyword>
<proteinExistence type="predicted"/>
<dbReference type="EMBL" id="MU228850">
    <property type="protein sequence ID" value="KAG6621813.1"/>
    <property type="molecule type" value="Genomic_DNA"/>
</dbReference>
<evidence type="ECO:0000313" key="3">
    <source>
        <dbReference type="Proteomes" id="UP000811246"/>
    </source>
</evidence>
<feature type="transmembrane region" description="Helical" evidence="1">
    <location>
        <begin position="63"/>
        <end position="85"/>
    </location>
</feature>
<organism evidence="2 3">
    <name type="scientific">Carya illinoinensis</name>
    <name type="common">Pecan</name>
    <dbReference type="NCBI Taxonomy" id="32201"/>
    <lineage>
        <taxon>Eukaryota</taxon>
        <taxon>Viridiplantae</taxon>
        <taxon>Streptophyta</taxon>
        <taxon>Embryophyta</taxon>
        <taxon>Tracheophyta</taxon>
        <taxon>Spermatophyta</taxon>
        <taxon>Magnoliopsida</taxon>
        <taxon>eudicotyledons</taxon>
        <taxon>Gunneridae</taxon>
        <taxon>Pentapetalae</taxon>
        <taxon>rosids</taxon>
        <taxon>fabids</taxon>
        <taxon>Fagales</taxon>
        <taxon>Juglandaceae</taxon>
        <taxon>Carya</taxon>
    </lineage>
</organism>
<accession>A0A922D4G5</accession>